<name>A0A972VW65_9GAMM</name>
<protein>
    <submittedName>
        <fullName evidence="7">LemA family protein</fullName>
    </submittedName>
</protein>
<evidence type="ECO:0000256" key="5">
    <source>
        <dbReference type="ARBA" id="ARBA00023136"/>
    </source>
</evidence>
<dbReference type="EMBL" id="JABMOJ010000126">
    <property type="protein sequence ID" value="NQV64419.1"/>
    <property type="molecule type" value="Genomic_DNA"/>
</dbReference>
<evidence type="ECO:0000256" key="4">
    <source>
        <dbReference type="ARBA" id="ARBA00022989"/>
    </source>
</evidence>
<evidence type="ECO:0000256" key="3">
    <source>
        <dbReference type="ARBA" id="ARBA00022692"/>
    </source>
</evidence>
<comment type="caution">
    <text evidence="7">The sequence shown here is derived from an EMBL/GenBank/DDBJ whole genome shotgun (WGS) entry which is preliminary data.</text>
</comment>
<keyword evidence="3 6" id="KW-0812">Transmembrane</keyword>
<dbReference type="InterPro" id="IPR007156">
    <property type="entry name" value="MamQ_LemA"/>
</dbReference>
<evidence type="ECO:0000256" key="2">
    <source>
        <dbReference type="ARBA" id="ARBA00008854"/>
    </source>
</evidence>
<dbReference type="PANTHER" id="PTHR34478">
    <property type="entry name" value="PROTEIN LEMA"/>
    <property type="match status" value="1"/>
</dbReference>
<evidence type="ECO:0000313" key="7">
    <source>
        <dbReference type="EMBL" id="NQV64419.1"/>
    </source>
</evidence>
<organism evidence="7 8">
    <name type="scientific">SAR86 cluster bacterium</name>
    <dbReference type="NCBI Taxonomy" id="2030880"/>
    <lineage>
        <taxon>Bacteria</taxon>
        <taxon>Pseudomonadati</taxon>
        <taxon>Pseudomonadota</taxon>
        <taxon>Gammaproteobacteria</taxon>
        <taxon>SAR86 cluster</taxon>
    </lineage>
</organism>
<dbReference type="AlphaFoldDB" id="A0A972VW65"/>
<dbReference type="Pfam" id="PF04011">
    <property type="entry name" value="LemA"/>
    <property type="match status" value="1"/>
</dbReference>
<dbReference type="Gene3D" id="1.20.1440.20">
    <property type="entry name" value="LemA-like domain"/>
    <property type="match status" value="1"/>
</dbReference>
<reference evidence="7" key="1">
    <citation type="submission" date="2020-05" db="EMBL/GenBank/DDBJ databases">
        <title>Sulfur intermediates as new biogeochemical hubs in an aquatic model microbial ecosystem.</title>
        <authorList>
            <person name="Vigneron A."/>
        </authorList>
    </citation>
    <scope>NUCLEOTIDE SEQUENCE</scope>
    <source>
        <strain evidence="7">Bin.250</strain>
    </source>
</reference>
<feature type="transmembrane region" description="Helical" evidence="6">
    <location>
        <begin position="6"/>
        <end position="26"/>
    </location>
</feature>
<dbReference type="GO" id="GO:0016020">
    <property type="term" value="C:membrane"/>
    <property type="evidence" value="ECO:0007669"/>
    <property type="project" value="UniProtKB-SubCell"/>
</dbReference>
<proteinExistence type="inferred from homology"/>
<keyword evidence="4 6" id="KW-1133">Transmembrane helix</keyword>
<evidence type="ECO:0000256" key="1">
    <source>
        <dbReference type="ARBA" id="ARBA00004167"/>
    </source>
</evidence>
<evidence type="ECO:0000313" key="8">
    <source>
        <dbReference type="Proteomes" id="UP000754644"/>
    </source>
</evidence>
<comment type="subcellular location">
    <subcellularLocation>
        <location evidence="1">Membrane</location>
        <topology evidence="1">Single-pass membrane protein</topology>
    </subcellularLocation>
</comment>
<dbReference type="Proteomes" id="UP000754644">
    <property type="component" value="Unassembled WGS sequence"/>
</dbReference>
<accession>A0A972VW65</accession>
<keyword evidence="5 6" id="KW-0472">Membrane</keyword>
<dbReference type="InterPro" id="IPR023353">
    <property type="entry name" value="LemA-like_dom_sf"/>
</dbReference>
<dbReference type="SUPFAM" id="SSF140478">
    <property type="entry name" value="LemA-like"/>
    <property type="match status" value="1"/>
</dbReference>
<sequence>MTVLEFVVAAMALVILIYTVIIYNGLIRLKNNVARAFSNIEVILKQRHTELPLLVAVCRGYMVHEQHVLLAITEARSRVHSAQEKHDVRGLGHAETLMRTSLSQLFARCEAYPDLKANENFLALQERISQLEDAIADRREIFNESVRLNNTRIQQVPDVVLARSFGFIEFAYLKFETVALLPVKINLSSSVNR</sequence>
<comment type="similarity">
    <text evidence="2">Belongs to the LemA family.</text>
</comment>
<evidence type="ECO:0000256" key="6">
    <source>
        <dbReference type="SAM" id="Phobius"/>
    </source>
</evidence>
<dbReference type="PANTHER" id="PTHR34478:SF1">
    <property type="entry name" value="PROTEIN LEMA"/>
    <property type="match status" value="1"/>
</dbReference>
<gene>
    <name evidence="7" type="ORF">HQ497_03545</name>
</gene>